<accession>A0A347WK71</accession>
<evidence type="ECO:0000259" key="6">
    <source>
        <dbReference type="Pfam" id="PF01628"/>
    </source>
</evidence>
<dbReference type="InterPro" id="IPR029016">
    <property type="entry name" value="GAF-like_dom_sf"/>
</dbReference>
<dbReference type="OrthoDB" id="9783139at2"/>
<dbReference type="GO" id="GO:0045892">
    <property type="term" value="P:negative regulation of DNA-templated transcription"/>
    <property type="evidence" value="ECO:0007669"/>
    <property type="project" value="UniProtKB-UniRule"/>
</dbReference>
<dbReference type="HAMAP" id="MF_00081">
    <property type="entry name" value="HrcA"/>
    <property type="match status" value="1"/>
</dbReference>
<keyword evidence="9" id="KW-1185">Reference proteome</keyword>
<dbReference type="AlphaFoldDB" id="A0A347WK71"/>
<dbReference type="SUPFAM" id="SSF55781">
    <property type="entry name" value="GAF domain-like"/>
    <property type="match status" value="1"/>
</dbReference>
<dbReference type="Pfam" id="PF03444">
    <property type="entry name" value="WHD_HrcA"/>
    <property type="match status" value="1"/>
</dbReference>
<evidence type="ECO:0000256" key="1">
    <source>
        <dbReference type="ARBA" id="ARBA00022491"/>
    </source>
</evidence>
<dbReference type="InterPro" id="IPR005104">
    <property type="entry name" value="WHTH_HrcA_DNA-bd"/>
</dbReference>
<dbReference type="PIRSF" id="PIRSF005485">
    <property type="entry name" value="HrcA"/>
    <property type="match status" value="1"/>
</dbReference>
<dbReference type="InterPro" id="IPR021153">
    <property type="entry name" value="HrcA_C"/>
</dbReference>
<keyword evidence="1 5" id="KW-0678">Repressor</keyword>
<evidence type="ECO:0000256" key="2">
    <source>
        <dbReference type="ARBA" id="ARBA00023015"/>
    </source>
</evidence>
<evidence type="ECO:0000256" key="4">
    <source>
        <dbReference type="ARBA" id="ARBA00023163"/>
    </source>
</evidence>
<dbReference type="EMBL" id="CP023434">
    <property type="protein sequence ID" value="AXY25478.1"/>
    <property type="molecule type" value="Genomic_DNA"/>
</dbReference>
<dbReference type="InterPro" id="IPR036390">
    <property type="entry name" value="WH_DNA-bd_sf"/>
</dbReference>
<dbReference type="Gene3D" id="1.10.10.10">
    <property type="entry name" value="Winged helix-like DNA-binding domain superfamily/Winged helix DNA-binding domain"/>
    <property type="match status" value="1"/>
</dbReference>
<keyword evidence="3 5" id="KW-0346">Stress response</keyword>
<dbReference type="SUPFAM" id="SSF46785">
    <property type="entry name" value="Winged helix' DNA-binding domain"/>
    <property type="match status" value="1"/>
</dbReference>
<dbReference type="PANTHER" id="PTHR34824:SF1">
    <property type="entry name" value="HEAT-INDUCIBLE TRANSCRIPTION REPRESSOR HRCA"/>
    <property type="match status" value="1"/>
</dbReference>
<dbReference type="Proteomes" id="UP000263232">
    <property type="component" value="Chromosome"/>
</dbReference>
<dbReference type="Gene3D" id="3.30.390.60">
    <property type="entry name" value="Heat-inducible transcription repressor hrca homolog, domain 3"/>
    <property type="match status" value="1"/>
</dbReference>
<evidence type="ECO:0000313" key="8">
    <source>
        <dbReference type="EMBL" id="AXY25478.1"/>
    </source>
</evidence>
<feature type="domain" description="Heat-inducible transcription repressor HrcA C-terminal" evidence="6">
    <location>
        <begin position="111"/>
        <end position="325"/>
    </location>
</feature>
<dbReference type="NCBIfam" id="TIGR00331">
    <property type="entry name" value="hrcA"/>
    <property type="match status" value="1"/>
</dbReference>
<dbReference type="InterPro" id="IPR023120">
    <property type="entry name" value="WHTH_transcript_rep_HrcA_IDD"/>
</dbReference>
<feature type="domain" description="Winged helix-turn-helix transcription repressor HrcA DNA-binding" evidence="7">
    <location>
        <begin position="1"/>
        <end position="56"/>
    </location>
</feature>
<dbReference type="PANTHER" id="PTHR34824">
    <property type="entry name" value="HEAT-INDUCIBLE TRANSCRIPTION REPRESSOR HRCA"/>
    <property type="match status" value="1"/>
</dbReference>
<keyword evidence="2 5" id="KW-0805">Transcription regulation</keyword>
<protein>
    <recommendedName>
        <fullName evidence="5">Heat-inducible transcription repressor HrcA</fullName>
    </recommendedName>
</protein>
<evidence type="ECO:0000256" key="5">
    <source>
        <dbReference type="HAMAP-Rule" id="MF_00081"/>
    </source>
</evidence>
<reference evidence="8 9" key="1">
    <citation type="submission" date="2017-09" db="EMBL/GenBank/DDBJ databases">
        <title>Complete genome sequence of Oxytococcus suis strain ZY16052.</title>
        <authorList>
            <person name="Li F."/>
        </authorList>
    </citation>
    <scope>NUCLEOTIDE SEQUENCE [LARGE SCALE GENOMIC DNA]</scope>
    <source>
        <strain evidence="8 9">ZY16052</strain>
    </source>
</reference>
<sequence>MLTPRQEEVLRWIIQLYRQSGEPIGSKTLLQESQLQVSPATIRNDMAALEQAGFLTKAHSSSGRIPSGDGYRFCVQQIIDHPERIKLAPEDAQAFEEILQARNYDAYKLTQLSADMLVSLTGYTAIVFGQSQDVHHFDEMRLVLTDERQLITLLVTDQGHIENELFQVPALLSREDIQRMMTLINSELKGLTLQDAYQRMKLSIPLQTQKAIGYQFDFSPLIEKAIFHLKTHTYWVSGKSNIFDLIDGRMEPDAMKLLFNLVDGSRDMLEVLENQDTGVHVLFGDEYAPEQLDHINLVTGTFNTSSDKMTVGLLGPVMMPYERIIATMTTLVDKLAKI</sequence>
<organism evidence="8 9">
    <name type="scientific">Suicoccus acidiformans</name>
    <dbReference type="NCBI Taxonomy" id="2036206"/>
    <lineage>
        <taxon>Bacteria</taxon>
        <taxon>Bacillati</taxon>
        <taxon>Bacillota</taxon>
        <taxon>Bacilli</taxon>
        <taxon>Lactobacillales</taxon>
        <taxon>Aerococcaceae</taxon>
        <taxon>Suicoccus</taxon>
    </lineage>
</organism>
<keyword evidence="4 5" id="KW-0804">Transcription</keyword>
<evidence type="ECO:0000313" key="9">
    <source>
        <dbReference type="Proteomes" id="UP000263232"/>
    </source>
</evidence>
<comment type="similarity">
    <text evidence="5">Belongs to the HrcA family.</text>
</comment>
<dbReference type="InterPro" id="IPR036388">
    <property type="entry name" value="WH-like_DNA-bd_sf"/>
</dbReference>
<dbReference type="Gene3D" id="3.30.450.40">
    <property type="match status" value="1"/>
</dbReference>
<dbReference type="KEGG" id="abae:CL176_05395"/>
<dbReference type="InterPro" id="IPR002571">
    <property type="entry name" value="HrcA"/>
</dbReference>
<comment type="function">
    <text evidence="5">Negative regulator of class I heat shock genes (grpE-dnaK-dnaJ and groELS operons). Prevents heat-shock induction of these operons.</text>
</comment>
<dbReference type="Pfam" id="PF01628">
    <property type="entry name" value="HrcA"/>
    <property type="match status" value="1"/>
</dbReference>
<evidence type="ECO:0000259" key="7">
    <source>
        <dbReference type="Pfam" id="PF03444"/>
    </source>
</evidence>
<dbReference type="RefSeq" id="WP_118990389.1">
    <property type="nucleotide sequence ID" value="NZ_CP023434.1"/>
</dbReference>
<gene>
    <name evidence="5 8" type="primary">hrcA</name>
    <name evidence="8" type="ORF">CL176_05395</name>
</gene>
<evidence type="ECO:0000256" key="3">
    <source>
        <dbReference type="ARBA" id="ARBA00023016"/>
    </source>
</evidence>
<proteinExistence type="inferred from homology"/>
<dbReference type="GO" id="GO:0003677">
    <property type="term" value="F:DNA binding"/>
    <property type="evidence" value="ECO:0007669"/>
    <property type="project" value="InterPro"/>
</dbReference>
<name>A0A347WK71_9LACT</name>